<evidence type="ECO:0000259" key="8">
    <source>
        <dbReference type="Pfam" id="PF06847"/>
    </source>
</evidence>
<dbReference type="MEROPS" id="A24.016"/>
<comment type="subcellular location">
    <subcellularLocation>
        <location evidence="1">Cell membrane</location>
        <topology evidence="1">Multi-pass membrane protein</topology>
    </subcellularLocation>
</comment>
<dbReference type="AlphaFoldDB" id="A6UNM3"/>
<dbReference type="Proteomes" id="UP000001107">
    <property type="component" value="Chromosome"/>
</dbReference>
<dbReference type="InterPro" id="IPR054964">
    <property type="entry name" value="Arch_preflagellin_pept"/>
</dbReference>
<keyword evidence="2" id="KW-1003">Cell membrane</keyword>
<sequence length="234" mass="26266">MEITLINYIIGAVGLLLASFQDLKKREIEDYIWISMSVIGFIYAIYLSYTLSDYNFLLNSVSGFVICFVLGYLMFLLGIGGGDGKILIGLGTLIPKYEMPITSALGALLSMNYIPNFPITVFINGVFFMAFLPLLVFFKNILKGVRPKTKKEYIAIFFGEKITVKEAKTGKRLIMGKGNKINFTPQSDAENYSKYRDKEKIWVTPQIPMLIPITVSYILTPIIGDKILGIIIPL</sequence>
<accession>A6UNM3</accession>
<proteinExistence type="predicted"/>
<dbReference type="EMBL" id="CP000742">
    <property type="protein sequence ID" value="ABR54095.1"/>
    <property type="molecule type" value="Genomic_DNA"/>
</dbReference>
<organism evidence="9 10">
    <name type="scientific">Methanococcus vannielii (strain ATCC 35089 / DSM 1224 / JCM 13029 / OCM 148 / SB)</name>
    <dbReference type="NCBI Taxonomy" id="406327"/>
    <lineage>
        <taxon>Archaea</taxon>
        <taxon>Methanobacteriati</taxon>
        <taxon>Methanobacteriota</taxon>
        <taxon>Methanomada group</taxon>
        <taxon>Methanococci</taxon>
        <taxon>Methanococcales</taxon>
        <taxon>Methanococcaceae</taxon>
        <taxon>Methanococcus</taxon>
    </lineage>
</organism>
<feature type="transmembrane region" description="Helical" evidence="6">
    <location>
        <begin position="6"/>
        <end position="23"/>
    </location>
</feature>
<evidence type="ECO:0000256" key="4">
    <source>
        <dbReference type="ARBA" id="ARBA00022989"/>
    </source>
</evidence>
<dbReference type="HOGENOM" id="CLU_1197648_0_0_2"/>
<name>A6UNM3_METVS</name>
<keyword evidence="3 6" id="KW-0812">Transmembrane</keyword>
<gene>
    <name evidence="9" type="ordered locus">Mevan_0184</name>
</gene>
<dbReference type="KEGG" id="mvn:Mevan_0184"/>
<evidence type="ECO:0000256" key="1">
    <source>
        <dbReference type="ARBA" id="ARBA00004651"/>
    </source>
</evidence>
<dbReference type="STRING" id="406327.Mevan_0184"/>
<dbReference type="PANTHER" id="PTHR36506">
    <property type="entry name" value="PREFLAGELLIN PEPTIDASE"/>
    <property type="match status" value="1"/>
</dbReference>
<dbReference type="InterPro" id="IPR009655">
    <property type="entry name" value="Preflagellin_peptidase_C"/>
</dbReference>
<dbReference type="InterPro" id="IPR052218">
    <property type="entry name" value="Preflagellin_Peptidase"/>
</dbReference>
<dbReference type="GO" id="GO:0005886">
    <property type="term" value="C:plasma membrane"/>
    <property type="evidence" value="ECO:0007669"/>
    <property type="project" value="UniProtKB-SubCell"/>
</dbReference>
<feature type="domain" description="Prepilin type IV endopeptidase peptidase" evidence="7">
    <location>
        <begin position="10"/>
        <end position="111"/>
    </location>
</feature>
<dbReference type="PANTHER" id="PTHR36506:SF1">
    <property type="entry name" value="PREFLAGELLIN PEPTIDASE"/>
    <property type="match status" value="1"/>
</dbReference>
<evidence type="ECO:0000256" key="2">
    <source>
        <dbReference type="ARBA" id="ARBA00022475"/>
    </source>
</evidence>
<evidence type="ECO:0000256" key="5">
    <source>
        <dbReference type="ARBA" id="ARBA00023136"/>
    </source>
</evidence>
<feature type="domain" description="Preflagellin peptidase C-terminal" evidence="8">
    <location>
        <begin position="160"/>
        <end position="225"/>
    </location>
</feature>
<reference evidence="9" key="1">
    <citation type="submission" date="2007-06" db="EMBL/GenBank/DDBJ databases">
        <title>Complete sequence of Methanococcus vannielii SB.</title>
        <authorList>
            <consortium name="US DOE Joint Genome Institute"/>
            <person name="Copeland A."/>
            <person name="Lucas S."/>
            <person name="Lapidus A."/>
            <person name="Barry K."/>
            <person name="Glavina del Rio T."/>
            <person name="Dalin E."/>
            <person name="Tice H."/>
            <person name="Pitluck S."/>
            <person name="Chain P."/>
            <person name="Malfatti S."/>
            <person name="Shin M."/>
            <person name="Vergez L."/>
            <person name="Schmutz J."/>
            <person name="Larimer F."/>
            <person name="Land M."/>
            <person name="Hauser L."/>
            <person name="Kyrpides N."/>
            <person name="Anderson I."/>
            <person name="Sieprawska-Lupa M."/>
            <person name="Whitman W.B."/>
            <person name="Richardson P."/>
        </authorList>
    </citation>
    <scope>NUCLEOTIDE SEQUENCE [LARGE SCALE GENOMIC DNA]</scope>
    <source>
        <strain evidence="9">SB</strain>
    </source>
</reference>
<dbReference type="Pfam" id="PF01478">
    <property type="entry name" value="Peptidase_A24"/>
    <property type="match status" value="1"/>
</dbReference>
<dbReference type="GO" id="GO:0004190">
    <property type="term" value="F:aspartic-type endopeptidase activity"/>
    <property type="evidence" value="ECO:0007669"/>
    <property type="project" value="InterPro"/>
</dbReference>
<dbReference type="Gene3D" id="1.20.120.1220">
    <property type="match status" value="1"/>
</dbReference>
<dbReference type="Gene3D" id="6.10.250.3240">
    <property type="match status" value="1"/>
</dbReference>
<dbReference type="eggNOG" id="arCOG02298">
    <property type="taxonomic scope" value="Archaea"/>
</dbReference>
<evidence type="ECO:0000256" key="3">
    <source>
        <dbReference type="ARBA" id="ARBA00022692"/>
    </source>
</evidence>
<evidence type="ECO:0000259" key="7">
    <source>
        <dbReference type="Pfam" id="PF01478"/>
    </source>
</evidence>
<evidence type="ECO:0000313" key="9">
    <source>
        <dbReference type="EMBL" id="ABR54095.1"/>
    </source>
</evidence>
<keyword evidence="4 6" id="KW-1133">Transmembrane helix</keyword>
<dbReference type="InterPro" id="IPR000045">
    <property type="entry name" value="Prepilin_IV_endopep_pep"/>
</dbReference>
<evidence type="ECO:0000313" key="10">
    <source>
        <dbReference type="Proteomes" id="UP000001107"/>
    </source>
</evidence>
<evidence type="ECO:0000256" key="6">
    <source>
        <dbReference type="SAM" id="Phobius"/>
    </source>
</evidence>
<keyword evidence="5 6" id="KW-0472">Membrane</keyword>
<dbReference type="NCBIfam" id="NF040695">
    <property type="entry name" value="FlaK_Arch"/>
    <property type="match status" value="1"/>
</dbReference>
<protein>
    <submittedName>
        <fullName evidence="9">Peptidase A24B, FlaK-like protein</fullName>
    </submittedName>
</protein>
<keyword evidence="10" id="KW-1185">Reference proteome</keyword>
<feature type="transmembrane region" description="Helical" evidence="6">
    <location>
        <begin position="30"/>
        <end position="50"/>
    </location>
</feature>
<dbReference type="Pfam" id="PF06847">
    <property type="entry name" value="Arc_PepC_II"/>
    <property type="match status" value="1"/>
</dbReference>
<feature type="transmembrane region" description="Helical" evidence="6">
    <location>
        <begin position="121"/>
        <end position="142"/>
    </location>
</feature>
<feature type="transmembrane region" description="Helical" evidence="6">
    <location>
        <begin position="56"/>
        <end position="77"/>
    </location>
</feature>